<dbReference type="EMBL" id="FOHO01000020">
    <property type="protein sequence ID" value="SEU03587.1"/>
    <property type="molecule type" value="Genomic_DNA"/>
</dbReference>
<evidence type="ECO:0000313" key="2">
    <source>
        <dbReference type="Proteomes" id="UP000199180"/>
    </source>
</evidence>
<dbReference type="Gene3D" id="1.10.10.60">
    <property type="entry name" value="Homeodomain-like"/>
    <property type="match status" value="1"/>
</dbReference>
<sequence length="86" mass="9755">MNNNSSNLEWVTLAENTAHQWATGLINIRGERHPSSKLSNEDVDVIRRRLAEGSTQVELAREYGVSGSLIWNISHRKKRSHYTGPL</sequence>
<name>A0A1I0J3L2_9RHOB</name>
<keyword evidence="2" id="KW-1185">Reference proteome</keyword>
<evidence type="ECO:0000313" key="1">
    <source>
        <dbReference type="EMBL" id="SEU03587.1"/>
    </source>
</evidence>
<reference evidence="1 2" key="1">
    <citation type="submission" date="2016-10" db="EMBL/GenBank/DDBJ databases">
        <authorList>
            <person name="de Groot N.N."/>
        </authorList>
    </citation>
    <scope>NUCLEOTIDE SEQUENCE [LARGE SCALE GENOMIC DNA]</scope>
    <source>
        <strain evidence="1 2">DSM 17862</strain>
    </source>
</reference>
<gene>
    <name evidence="1" type="ORF">SAMN04489858_12080</name>
</gene>
<proteinExistence type="predicted"/>
<protein>
    <recommendedName>
        <fullName evidence="3">Homeodomain-like domain-containing protein</fullName>
    </recommendedName>
</protein>
<organism evidence="1 2">
    <name type="scientific">Paracoccus homiensis</name>
    <dbReference type="NCBI Taxonomy" id="364199"/>
    <lineage>
        <taxon>Bacteria</taxon>
        <taxon>Pseudomonadati</taxon>
        <taxon>Pseudomonadota</taxon>
        <taxon>Alphaproteobacteria</taxon>
        <taxon>Rhodobacterales</taxon>
        <taxon>Paracoccaceae</taxon>
        <taxon>Paracoccus</taxon>
    </lineage>
</organism>
<dbReference type="AlphaFoldDB" id="A0A1I0J3L2"/>
<accession>A0A1I0J3L2</accession>
<evidence type="ECO:0008006" key="3">
    <source>
        <dbReference type="Google" id="ProtNLM"/>
    </source>
</evidence>
<dbReference type="Proteomes" id="UP000199180">
    <property type="component" value="Unassembled WGS sequence"/>
</dbReference>